<dbReference type="Pfam" id="PF00875">
    <property type="entry name" value="DNA_photolyase"/>
    <property type="match status" value="1"/>
</dbReference>
<gene>
    <name evidence="12" type="ORF">FIL88_13500</name>
</gene>
<evidence type="ECO:0000256" key="1">
    <source>
        <dbReference type="ARBA" id="ARBA00001932"/>
    </source>
</evidence>
<evidence type="ECO:0000259" key="11">
    <source>
        <dbReference type="PROSITE" id="PS51645"/>
    </source>
</evidence>
<dbReference type="InterPro" id="IPR018394">
    <property type="entry name" value="DNA_photolyase_1_CS_C"/>
</dbReference>
<dbReference type="EMBL" id="VICH01000010">
    <property type="protein sequence ID" value="TQV66373.1"/>
    <property type="molecule type" value="Genomic_DNA"/>
</dbReference>
<evidence type="ECO:0000256" key="5">
    <source>
        <dbReference type="ARBA" id="ARBA00022827"/>
    </source>
</evidence>
<dbReference type="InterPro" id="IPR002081">
    <property type="entry name" value="Cryptochrome/DNA_photolyase_1"/>
</dbReference>
<dbReference type="GO" id="GO:0003904">
    <property type="term" value="F:deoxyribodipyrimidine photo-lyase activity"/>
    <property type="evidence" value="ECO:0007669"/>
    <property type="project" value="UniProtKB-EC"/>
</dbReference>
<name>A0A545SN19_9RHOB</name>
<feature type="domain" description="Photolyase/cryptochrome alpha/beta" evidence="11">
    <location>
        <begin position="5"/>
        <end position="132"/>
    </location>
</feature>
<keyword evidence="4 8" id="KW-0285">Flavoprotein</keyword>
<dbReference type="PANTHER" id="PTHR11455:SF9">
    <property type="entry name" value="CRYPTOCHROME CIRCADIAN CLOCK 5 ISOFORM X1"/>
    <property type="match status" value="1"/>
</dbReference>
<dbReference type="PANTHER" id="PTHR11455">
    <property type="entry name" value="CRYPTOCHROME"/>
    <property type="match status" value="1"/>
</dbReference>
<feature type="site" description="Electron transfer via tryptophanyl radical" evidence="9">
    <location>
        <position position="362"/>
    </location>
</feature>
<feature type="binding site" evidence="8">
    <location>
        <begin position="375"/>
        <end position="377"/>
    </location>
    <ligand>
        <name>FAD</name>
        <dbReference type="ChEBI" id="CHEBI:57692"/>
    </ligand>
</feature>
<dbReference type="SUPFAM" id="SSF52425">
    <property type="entry name" value="Cryptochrome/photolyase, N-terminal domain"/>
    <property type="match status" value="1"/>
</dbReference>
<keyword evidence="5 8" id="KW-0274">FAD</keyword>
<dbReference type="RefSeq" id="WP_142854404.1">
    <property type="nucleotide sequence ID" value="NZ_FXWW01000008.1"/>
</dbReference>
<dbReference type="PROSITE" id="PS00691">
    <property type="entry name" value="DNA_PHOTOLYASES_1_2"/>
    <property type="match status" value="1"/>
</dbReference>
<organism evidence="12 13">
    <name type="scientific">Aliiroseovarius halocynthiae</name>
    <dbReference type="NCBI Taxonomy" id="985055"/>
    <lineage>
        <taxon>Bacteria</taxon>
        <taxon>Pseudomonadati</taxon>
        <taxon>Pseudomonadota</taxon>
        <taxon>Alphaproteobacteria</taxon>
        <taxon>Rhodobacterales</taxon>
        <taxon>Paracoccaceae</taxon>
        <taxon>Aliiroseovarius</taxon>
    </lineage>
</organism>
<dbReference type="SUPFAM" id="SSF48173">
    <property type="entry name" value="Cryptochrome/photolyase FAD-binding domain"/>
    <property type="match status" value="1"/>
</dbReference>
<feature type="binding site" evidence="8">
    <location>
        <position position="275"/>
    </location>
    <ligand>
        <name>FAD</name>
        <dbReference type="ChEBI" id="CHEBI:57692"/>
    </ligand>
</feature>
<dbReference type="PROSITE" id="PS51645">
    <property type="entry name" value="PHR_CRY_ALPHA_BETA"/>
    <property type="match status" value="1"/>
</dbReference>
<comment type="catalytic activity">
    <reaction evidence="7">
        <text>cyclobutadipyrimidine (in DNA) = 2 pyrimidine residues (in DNA).</text>
        <dbReference type="EC" id="4.1.99.3"/>
    </reaction>
</comment>
<dbReference type="Proteomes" id="UP000315816">
    <property type="component" value="Unassembled WGS sequence"/>
</dbReference>
<accession>A0A545SN19</accession>
<evidence type="ECO:0000256" key="8">
    <source>
        <dbReference type="PIRSR" id="PIRSR602081-1"/>
    </source>
</evidence>
<evidence type="ECO:0000313" key="13">
    <source>
        <dbReference type="Proteomes" id="UP000315816"/>
    </source>
</evidence>
<comment type="similarity">
    <text evidence="10">Belongs to the DNA photolyase family.</text>
</comment>
<proteinExistence type="inferred from homology"/>
<dbReference type="FunFam" id="1.10.579.10:FF:000003">
    <property type="entry name" value="Deoxyribodipyrimidine photo-lyase"/>
    <property type="match status" value="1"/>
</dbReference>
<dbReference type="GO" id="GO:0071949">
    <property type="term" value="F:FAD binding"/>
    <property type="evidence" value="ECO:0007669"/>
    <property type="project" value="TreeGrafter"/>
</dbReference>
<dbReference type="InterPro" id="IPR036134">
    <property type="entry name" value="Crypto/Photolyase_FAD-like_sf"/>
</dbReference>
<evidence type="ECO:0000256" key="7">
    <source>
        <dbReference type="ARBA" id="ARBA00033999"/>
    </source>
</evidence>
<dbReference type="InterPro" id="IPR005101">
    <property type="entry name" value="Cryptochr/Photolyase_FAD-bd"/>
</dbReference>
<evidence type="ECO:0000256" key="3">
    <source>
        <dbReference type="ARBA" id="ARBA00014046"/>
    </source>
</evidence>
<evidence type="ECO:0000256" key="4">
    <source>
        <dbReference type="ARBA" id="ARBA00022630"/>
    </source>
</evidence>
<comment type="caution">
    <text evidence="12">The sequence shown here is derived from an EMBL/GenBank/DDBJ whole genome shotgun (WGS) entry which is preliminary data.</text>
</comment>
<evidence type="ECO:0000256" key="10">
    <source>
        <dbReference type="RuleBase" id="RU004182"/>
    </source>
</evidence>
<evidence type="ECO:0000256" key="6">
    <source>
        <dbReference type="ARBA" id="ARBA00022991"/>
    </source>
</evidence>
<dbReference type="InterPro" id="IPR036155">
    <property type="entry name" value="Crypto/Photolyase_N_sf"/>
</dbReference>
<sequence>MTTPRPAILLFRNDLRLSDHPALTVAAAGGKPVICLYVNDPDAPDPIGRAQLWWLHHSLAALGRQIADLSGQLVLRAGKTRDVLGDVIRATGADAVHWSRRYTPNAIAADTALKAHLNDRGIHVESHAGRYLFEPWQIATKAGTPFRVFTPFWRSCLAQLDAAPAPLPAPDASFMRDLPSETLEGWGGLPTRPNWAAGFGSLWTPGEAGAMARLDSFLDKRAQGYAQGRDFPAATNVSNLSPHLQMGEITPRQILASLRRAEVLGDVGQRDGAKFLAEVGWRDFSAYLLYHNPTLPLEEFQPKFAPFPWRDDAKDLTAWQRGQTGYPIVDAGMRELLQTGTMHNRVRMIVASFLIKHLRINWRAGLSWFHDTLLDADVASNAASWQWVAGCGADAAPYFRIFNPITQATKFDPDGTYIRQWVPEIAALPDKYLGAPWKAPSAVLQAAHVTLGMTYPHPIVDHARARTAALAAFEGLSASAENVAIGDG</sequence>
<dbReference type="OrthoDB" id="9772484at2"/>
<dbReference type="Gene3D" id="1.10.579.10">
    <property type="entry name" value="DNA Cyclobutane Dipyrimidine Photolyase, subunit A, domain 3"/>
    <property type="match status" value="1"/>
</dbReference>
<dbReference type="GO" id="GO:0000719">
    <property type="term" value="P:photoreactive repair"/>
    <property type="evidence" value="ECO:0007669"/>
    <property type="project" value="UniProtKB-ARBA"/>
</dbReference>
<dbReference type="EC" id="4.1.99.3" evidence="2"/>
<feature type="site" description="Electron transfer via tryptophanyl radical" evidence="9">
    <location>
        <position position="309"/>
    </location>
</feature>
<feature type="site" description="Electron transfer via tryptophanyl radical" evidence="9">
    <location>
        <position position="385"/>
    </location>
</feature>
<reference evidence="12 13" key="1">
    <citation type="submission" date="2019-06" db="EMBL/GenBank/DDBJ databases">
        <title>A novel species of marine bacteria.</title>
        <authorList>
            <person name="Wang Y."/>
        </authorList>
    </citation>
    <scope>NUCLEOTIDE SEQUENCE [LARGE SCALE GENOMIC DNA]</scope>
    <source>
        <strain evidence="12 13">MA1-10</strain>
    </source>
</reference>
<comment type="cofactor">
    <cofactor evidence="8">
        <name>FAD</name>
        <dbReference type="ChEBI" id="CHEBI:57692"/>
    </cofactor>
    <text evidence="8">Binds 1 FAD per subunit.</text>
</comment>
<evidence type="ECO:0000313" key="12">
    <source>
        <dbReference type="EMBL" id="TQV66373.1"/>
    </source>
</evidence>
<keyword evidence="12" id="KW-0456">Lyase</keyword>
<dbReference type="PRINTS" id="PR00147">
    <property type="entry name" value="DNAPHOTLYASE"/>
</dbReference>
<protein>
    <recommendedName>
        <fullName evidence="3">Deoxyribodipyrimidine photo-lyase</fullName>
        <ecNumber evidence="2">4.1.99.3</ecNumber>
    </recommendedName>
</protein>
<evidence type="ECO:0000256" key="9">
    <source>
        <dbReference type="PIRSR" id="PIRSR602081-2"/>
    </source>
</evidence>
<dbReference type="GO" id="GO:0009416">
    <property type="term" value="P:response to light stimulus"/>
    <property type="evidence" value="ECO:0007669"/>
    <property type="project" value="TreeGrafter"/>
</dbReference>
<dbReference type="GO" id="GO:0003677">
    <property type="term" value="F:DNA binding"/>
    <property type="evidence" value="ECO:0007669"/>
    <property type="project" value="TreeGrafter"/>
</dbReference>
<feature type="binding site" evidence="8">
    <location>
        <position position="225"/>
    </location>
    <ligand>
        <name>FAD</name>
        <dbReference type="ChEBI" id="CHEBI:57692"/>
    </ligand>
</feature>
<dbReference type="Gene3D" id="3.40.50.620">
    <property type="entry name" value="HUPs"/>
    <property type="match status" value="1"/>
</dbReference>
<dbReference type="Pfam" id="PF03441">
    <property type="entry name" value="FAD_binding_7"/>
    <property type="match status" value="1"/>
</dbReference>
<comment type="cofactor">
    <cofactor evidence="1">
        <name>(6R)-5,10-methylene-5,6,7,8-tetrahydrofolate</name>
        <dbReference type="ChEBI" id="CHEBI:15636"/>
    </cofactor>
</comment>
<dbReference type="Gene3D" id="1.25.40.80">
    <property type="match status" value="1"/>
</dbReference>
<dbReference type="AlphaFoldDB" id="A0A545SN19"/>
<dbReference type="InterPro" id="IPR014729">
    <property type="entry name" value="Rossmann-like_a/b/a_fold"/>
</dbReference>
<keyword evidence="6 10" id="KW-0157">Chromophore</keyword>
<dbReference type="PROSITE" id="PS00394">
    <property type="entry name" value="DNA_PHOTOLYASES_1_1"/>
    <property type="match status" value="1"/>
</dbReference>
<evidence type="ECO:0000256" key="2">
    <source>
        <dbReference type="ARBA" id="ARBA00013149"/>
    </source>
</evidence>
<keyword evidence="13" id="KW-1185">Reference proteome</keyword>
<dbReference type="InterPro" id="IPR006050">
    <property type="entry name" value="DNA_photolyase_N"/>
</dbReference>